<feature type="transmembrane region" description="Helical" evidence="1">
    <location>
        <begin position="123"/>
        <end position="144"/>
    </location>
</feature>
<feature type="transmembrane region" description="Helical" evidence="1">
    <location>
        <begin position="51"/>
        <end position="75"/>
    </location>
</feature>
<sequence>MNIYKIQATIYRDIREFFTNYAVLTLLLMPPAMAALYGTTAQSAGEKMPDVMIFVVLGTTLSAITTNIPLMLYAEENEHGLLKLVTHTRQDLLNGLLGRSVLTLIITGAVVIISIFIMQGMHIFSFQLMTGFILAAIIFLNLGLWTGLYAKLQSTSTVYGVIVLFFLGMTPIIETLNLGESSIISGLAGLTPVYQLMAIYNNAGIMPYVILAVWLALTTFLVWMVVSKRTETL</sequence>
<dbReference type="EMBL" id="CAJEWA010000006">
    <property type="protein sequence ID" value="CAD2080853.1"/>
    <property type="molecule type" value="Genomic_DNA"/>
</dbReference>
<proteinExistence type="predicted"/>
<keyword evidence="1" id="KW-1133">Transmembrane helix</keyword>
<feature type="transmembrane region" description="Helical" evidence="1">
    <location>
        <begin position="156"/>
        <end position="173"/>
    </location>
</feature>
<keyword evidence="1" id="KW-0472">Membrane</keyword>
<dbReference type="AlphaFoldDB" id="A0A6V7RSJ2"/>
<dbReference type="EMBL" id="JACHFF010000003">
    <property type="protein sequence ID" value="MBB6423818.1"/>
    <property type="molecule type" value="Genomic_DNA"/>
</dbReference>
<accession>A0A6V7RSJ2</accession>
<reference evidence="3 5" key="2">
    <citation type="submission" date="2020-08" db="EMBL/GenBank/DDBJ databases">
        <title>Genomic Encyclopedia of Type Strains, Phase IV (KMG-IV): sequencing the most valuable type-strain genomes for metagenomic binning, comparative biology and taxonomic classification.</title>
        <authorList>
            <person name="Goeker M."/>
        </authorList>
    </citation>
    <scope>NUCLEOTIDE SEQUENCE [LARGE SCALE GENOMIC DNA]</scope>
    <source>
        <strain evidence="3 5">DSM 22419</strain>
    </source>
</reference>
<reference evidence="2 4" key="1">
    <citation type="submission" date="2020-07" db="EMBL/GenBank/DDBJ databases">
        <authorList>
            <person name="Criscuolo A."/>
        </authorList>
    </citation>
    <scope>NUCLEOTIDE SEQUENCE [LARGE SCALE GENOMIC DNA]</scope>
    <source>
        <strain evidence="2">CIP111751</strain>
    </source>
</reference>
<protein>
    <submittedName>
        <fullName evidence="2">ABC-2 family transporter protein</fullName>
    </submittedName>
</protein>
<evidence type="ECO:0000256" key="1">
    <source>
        <dbReference type="SAM" id="Phobius"/>
    </source>
</evidence>
<dbReference type="Proteomes" id="UP000545588">
    <property type="component" value="Unassembled WGS sequence"/>
</dbReference>
<keyword evidence="1" id="KW-0812">Transmembrane</keyword>
<dbReference type="RefSeq" id="WP_184283826.1">
    <property type="nucleotide sequence ID" value="NZ_BMCO01000003.1"/>
</dbReference>
<organism evidence="2 4">
    <name type="scientific">Jeotgalicoccus coquinae</name>
    <dbReference type="NCBI Taxonomy" id="709509"/>
    <lineage>
        <taxon>Bacteria</taxon>
        <taxon>Bacillati</taxon>
        <taxon>Bacillota</taxon>
        <taxon>Bacilli</taxon>
        <taxon>Bacillales</taxon>
        <taxon>Staphylococcaceae</taxon>
        <taxon>Jeotgalicoccus</taxon>
    </lineage>
</organism>
<gene>
    <name evidence="3" type="ORF">HNR41_001795</name>
    <name evidence="2" type="ORF">JEOCOQ751_01851</name>
</gene>
<feature type="transmembrane region" description="Helical" evidence="1">
    <location>
        <begin position="96"/>
        <end position="117"/>
    </location>
</feature>
<keyword evidence="5" id="KW-1185">Reference proteome</keyword>
<evidence type="ECO:0000313" key="3">
    <source>
        <dbReference type="EMBL" id="MBB6423818.1"/>
    </source>
</evidence>
<evidence type="ECO:0000313" key="2">
    <source>
        <dbReference type="EMBL" id="CAD2080853.1"/>
    </source>
</evidence>
<evidence type="ECO:0000313" key="5">
    <source>
        <dbReference type="Proteomes" id="UP000545588"/>
    </source>
</evidence>
<feature type="transmembrane region" description="Helical" evidence="1">
    <location>
        <begin position="205"/>
        <end position="226"/>
    </location>
</feature>
<feature type="transmembrane region" description="Helical" evidence="1">
    <location>
        <begin position="21"/>
        <end position="39"/>
    </location>
</feature>
<evidence type="ECO:0000313" key="4">
    <source>
        <dbReference type="Proteomes" id="UP000534001"/>
    </source>
</evidence>
<dbReference type="Proteomes" id="UP000534001">
    <property type="component" value="Unassembled WGS sequence"/>
</dbReference>
<comment type="caution">
    <text evidence="2">The sequence shown here is derived from an EMBL/GenBank/DDBJ whole genome shotgun (WGS) entry which is preliminary data.</text>
</comment>
<name>A0A6V7RSJ2_9STAP</name>